<comment type="caution">
    <text evidence="1">The sequence shown here is derived from an EMBL/GenBank/DDBJ whole genome shotgun (WGS) entry which is preliminary data.</text>
</comment>
<feature type="non-terminal residue" evidence="1">
    <location>
        <position position="176"/>
    </location>
</feature>
<dbReference type="Proteomes" id="UP000738359">
    <property type="component" value="Unassembled WGS sequence"/>
</dbReference>
<protein>
    <submittedName>
        <fullName evidence="1">Uncharacterized protein</fullName>
    </submittedName>
</protein>
<proteinExistence type="predicted"/>
<accession>A0A9P6IQ61</accession>
<dbReference type="AlphaFoldDB" id="A0A9P6IQ61"/>
<evidence type="ECO:0000313" key="1">
    <source>
        <dbReference type="EMBL" id="KAF9944185.1"/>
    </source>
</evidence>
<name>A0A9P6IQ61_MORAP</name>
<reference evidence="1" key="1">
    <citation type="journal article" date="2020" name="Fungal Divers.">
        <title>Resolving the Mortierellaceae phylogeny through synthesis of multi-gene phylogenetics and phylogenomics.</title>
        <authorList>
            <person name="Vandepol N."/>
            <person name="Liber J."/>
            <person name="Desiro A."/>
            <person name="Na H."/>
            <person name="Kennedy M."/>
            <person name="Barry K."/>
            <person name="Grigoriev I.V."/>
            <person name="Miller A.N."/>
            <person name="O'Donnell K."/>
            <person name="Stajich J.E."/>
            <person name="Bonito G."/>
        </authorList>
    </citation>
    <scope>NUCLEOTIDE SEQUENCE</scope>
    <source>
        <strain evidence="1">CK1249</strain>
    </source>
</reference>
<dbReference type="OrthoDB" id="2430203at2759"/>
<dbReference type="EMBL" id="JAAAHY010002587">
    <property type="protein sequence ID" value="KAF9944185.1"/>
    <property type="molecule type" value="Genomic_DNA"/>
</dbReference>
<sequence length="176" mass="20661">MESNYFTEDRRVLWMKSYRQDVYYGAMDTNNYVESWHNQLKTNHLKNHYRARPDRILYILTTSVLEAFKKEEFGAIFQVGRKTKGQILDILRRKDVEAMSDELIENHVRFIEGRCTVLSPTDSRRFHDIVGRKYDPRLRLRVLSPSSPSVILGAAATATLMRTVTEETKEDKKSEI</sequence>
<keyword evidence="2" id="KW-1185">Reference proteome</keyword>
<gene>
    <name evidence="1" type="ORF">BGZ70_004935</name>
</gene>
<organism evidence="1 2">
    <name type="scientific">Mortierella alpina</name>
    <name type="common">Oleaginous fungus</name>
    <name type="synonym">Mortierella renispora</name>
    <dbReference type="NCBI Taxonomy" id="64518"/>
    <lineage>
        <taxon>Eukaryota</taxon>
        <taxon>Fungi</taxon>
        <taxon>Fungi incertae sedis</taxon>
        <taxon>Mucoromycota</taxon>
        <taxon>Mortierellomycotina</taxon>
        <taxon>Mortierellomycetes</taxon>
        <taxon>Mortierellales</taxon>
        <taxon>Mortierellaceae</taxon>
        <taxon>Mortierella</taxon>
    </lineage>
</organism>
<evidence type="ECO:0000313" key="2">
    <source>
        <dbReference type="Proteomes" id="UP000738359"/>
    </source>
</evidence>